<name>A0A0M0JNA3_9EUKA</name>
<evidence type="ECO:0000313" key="2">
    <source>
        <dbReference type="Proteomes" id="UP000037460"/>
    </source>
</evidence>
<reference evidence="2" key="1">
    <citation type="journal article" date="2015" name="PLoS Genet.">
        <title>Genome Sequence and Transcriptome Analyses of Chrysochromulina tobin: Metabolic Tools for Enhanced Algal Fitness in the Prominent Order Prymnesiales (Haptophyceae).</title>
        <authorList>
            <person name="Hovde B.T."/>
            <person name="Deodato C.R."/>
            <person name="Hunsperger H.M."/>
            <person name="Ryken S.A."/>
            <person name="Yost W."/>
            <person name="Jha R.K."/>
            <person name="Patterson J."/>
            <person name="Monnat R.J. Jr."/>
            <person name="Barlow S.B."/>
            <person name="Starkenburg S.R."/>
            <person name="Cattolico R.A."/>
        </authorList>
    </citation>
    <scope>NUCLEOTIDE SEQUENCE</scope>
    <source>
        <strain evidence="2">CCMP291</strain>
    </source>
</reference>
<keyword evidence="2" id="KW-1185">Reference proteome</keyword>
<comment type="caution">
    <text evidence="1">The sequence shown here is derived from an EMBL/GenBank/DDBJ whole genome shotgun (WGS) entry which is preliminary data.</text>
</comment>
<evidence type="ECO:0000313" key="1">
    <source>
        <dbReference type="EMBL" id="KOO27748.1"/>
    </source>
</evidence>
<dbReference type="AlphaFoldDB" id="A0A0M0JNA3"/>
<organism evidence="1 2">
    <name type="scientific">Chrysochromulina tobinii</name>
    <dbReference type="NCBI Taxonomy" id="1460289"/>
    <lineage>
        <taxon>Eukaryota</taxon>
        <taxon>Haptista</taxon>
        <taxon>Haptophyta</taxon>
        <taxon>Prymnesiophyceae</taxon>
        <taxon>Prymnesiales</taxon>
        <taxon>Chrysochromulinaceae</taxon>
        <taxon>Chrysochromulina</taxon>
    </lineage>
</organism>
<dbReference type="EMBL" id="JWZX01002673">
    <property type="protein sequence ID" value="KOO27748.1"/>
    <property type="molecule type" value="Genomic_DNA"/>
</dbReference>
<protein>
    <submittedName>
        <fullName evidence="1">Uncharacterized protein</fullName>
    </submittedName>
</protein>
<gene>
    <name evidence="1" type="ORF">Ctob_003773</name>
</gene>
<sequence>MCRSRRSRVEFAEVAYGSRHLPNKRSRGDPSTFSRMQSERSNCFPPFYIIDLSAPFRALGVNDSRRRVSTQALRRSMVKGGFTELQRTAVWAERIALENHHEAALPSSRYRYTRLLPPKLNPIVPQDVEQLYDGSSVMPAFPPGFLELNAPRQRPPVLGNPLFGFSCHPIPAPVKPDASGKSGHSAAAAAKLAELQEKLNVERGLRAELEAKLAMRYGK</sequence>
<dbReference type="Proteomes" id="UP000037460">
    <property type="component" value="Unassembled WGS sequence"/>
</dbReference>
<proteinExistence type="predicted"/>
<accession>A0A0M0JNA3</accession>